<name>A0A3A1P5T5_9SPHN</name>
<evidence type="ECO:0000313" key="3">
    <source>
        <dbReference type="EMBL" id="RIV89490.1"/>
    </source>
</evidence>
<sequence length="184" mass="18998">MSSLGDGAEEFLASAGFDRGPWLAVAFAGGVAAWFVLPGPAAWVATIAAGAVAALGALAAWRGREDRARLTLAIVAVGLLVAAGVATGWARSAMVGTEAFARPVSAHLEGRVLERIEQPADERVRLVLAIRDPDTGAPAKVRINVPLAEDDPAYREGALIAFTARLMPPAAPMLPGGYDFARSA</sequence>
<dbReference type="EMBL" id="QXFM01000064">
    <property type="protein sequence ID" value="RIV89490.1"/>
    <property type="molecule type" value="Genomic_DNA"/>
</dbReference>
<protein>
    <submittedName>
        <fullName evidence="3">DUF4131 domain-containing protein</fullName>
    </submittedName>
</protein>
<keyword evidence="1" id="KW-1133">Transmembrane helix</keyword>
<feature type="transmembrane region" description="Helical" evidence="1">
    <location>
        <begin position="70"/>
        <end position="90"/>
    </location>
</feature>
<evidence type="ECO:0000259" key="2">
    <source>
        <dbReference type="Pfam" id="PF13567"/>
    </source>
</evidence>
<feature type="transmembrane region" description="Helical" evidence="1">
    <location>
        <begin position="20"/>
        <end position="37"/>
    </location>
</feature>
<feature type="transmembrane region" description="Helical" evidence="1">
    <location>
        <begin position="43"/>
        <end position="61"/>
    </location>
</feature>
<evidence type="ECO:0000256" key="1">
    <source>
        <dbReference type="SAM" id="Phobius"/>
    </source>
</evidence>
<keyword evidence="1" id="KW-0472">Membrane</keyword>
<dbReference type="AlphaFoldDB" id="A0A3A1P5T5"/>
<feature type="non-terminal residue" evidence="3">
    <location>
        <position position="184"/>
    </location>
</feature>
<keyword evidence="4" id="KW-1185">Reference proteome</keyword>
<dbReference type="RefSeq" id="WP_119592299.1">
    <property type="nucleotide sequence ID" value="NZ_QXFM01000064.1"/>
</dbReference>
<gene>
    <name evidence="3" type="ORF">D2V17_06580</name>
</gene>
<proteinExistence type="predicted"/>
<dbReference type="Pfam" id="PF13567">
    <property type="entry name" value="DUF4131"/>
    <property type="match status" value="1"/>
</dbReference>
<keyword evidence="1" id="KW-0812">Transmembrane</keyword>
<evidence type="ECO:0000313" key="4">
    <source>
        <dbReference type="Proteomes" id="UP000265366"/>
    </source>
</evidence>
<organism evidence="3 4">
    <name type="scientific">Aurantiacibacter xanthus</name>
    <dbReference type="NCBI Taxonomy" id="1784712"/>
    <lineage>
        <taxon>Bacteria</taxon>
        <taxon>Pseudomonadati</taxon>
        <taxon>Pseudomonadota</taxon>
        <taxon>Alphaproteobacteria</taxon>
        <taxon>Sphingomonadales</taxon>
        <taxon>Erythrobacteraceae</taxon>
        <taxon>Aurantiacibacter</taxon>
    </lineage>
</organism>
<dbReference type="InterPro" id="IPR025405">
    <property type="entry name" value="DUF4131"/>
</dbReference>
<comment type="caution">
    <text evidence="3">The sequence shown here is derived from an EMBL/GenBank/DDBJ whole genome shotgun (WGS) entry which is preliminary data.</text>
</comment>
<reference evidence="3 4" key="1">
    <citation type="submission" date="2018-08" db="EMBL/GenBank/DDBJ databases">
        <title>Erythrobacter zhengii sp.nov., a bacterium isolated from deep-sea sediment.</title>
        <authorList>
            <person name="Fang C."/>
            <person name="Wu Y.-H."/>
            <person name="Sun C."/>
            <person name="Wang H."/>
            <person name="Cheng H."/>
            <person name="Meng F.-X."/>
            <person name="Wang C.-S."/>
            <person name="Xu X.-W."/>
        </authorList>
    </citation>
    <scope>NUCLEOTIDE SEQUENCE [LARGE SCALE GENOMIC DNA]</scope>
    <source>
        <strain evidence="3 4">CCTCC AB 2015396</strain>
    </source>
</reference>
<dbReference type="Proteomes" id="UP000265366">
    <property type="component" value="Unassembled WGS sequence"/>
</dbReference>
<feature type="domain" description="DUF4131" evidence="2">
    <location>
        <begin position="42"/>
        <end position="182"/>
    </location>
</feature>
<accession>A0A3A1P5T5</accession>